<evidence type="ECO:0000256" key="6">
    <source>
        <dbReference type="ARBA" id="ARBA00022807"/>
    </source>
</evidence>
<feature type="domain" description="NlpC/P60" evidence="11">
    <location>
        <begin position="57"/>
        <end position="178"/>
    </location>
</feature>
<evidence type="ECO:0000256" key="7">
    <source>
        <dbReference type="ARBA" id="ARBA00023136"/>
    </source>
</evidence>
<evidence type="ECO:0000256" key="1">
    <source>
        <dbReference type="ARBA" id="ARBA00004635"/>
    </source>
</evidence>
<dbReference type="STRING" id="1121869.SAMN03084138_00267"/>
<feature type="signal peptide" evidence="10">
    <location>
        <begin position="1"/>
        <end position="19"/>
    </location>
</feature>
<protein>
    <submittedName>
        <fullName evidence="12">NlpC/P60 family protein</fullName>
    </submittedName>
</protein>
<keyword evidence="7" id="KW-0472">Membrane</keyword>
<dbReference type="EMBL" id="FOWR01000001">
    <property type="protein sequence ID" value="SFO73401.1"/>
    <property type="molecule type" value="Genomic_DNA"/>
</dbReference>
<reference evidence="12 13" key="1">
    <citation type="submission" date="2016-10" db="EMBL/GenBank/DDBJ databases">
        <authorList>
            <person name="de Groot N.N."/>
        </authorList>
    </citation>
    <scope>NUCLEOTIDE SEQUENCE [LARGE SCALE GENOMIC DNA]</scope>
    <source>
        <strain evidence="12 13">DSM 15893</strain>
    </source>
</reference>
<feature type="chain" id="PRO_5010289610" evidence="10">
    <location>
        <begin position="20"/>
        <end position="186"/>
    </location>
</feature>
<keyword evidence="8" id="KW-0564">Palmitate</keyword>
<dbReference type="AlphaFoldDB" id="A0A1I5JLZ6"/>
<sequence length="186" mass="20907">MRFSPNYQRRLFTAIFAMAGVALSGCESTSSSEQGLNSHHYTTPRPDTLAAFGSLESPTNVALSAYYEEWQGTPYQWGGVNKKGIDCSAFTQIAYRTVFQHALPRTTRQQVKLGDKITLNAAKHGDLVFFKTGPQRFHVGIYVGEKQFMHASSSKGVIISRLDNPYWASKFWQVRRYSTPSLLVKN</sequence>
<keyword evidence="3" id="KW-0645">Protease</keyword>
<dbReference type="InterPro" id="IPR038765">
    <property type="entry name" value="Papain-like_cys_pep_sf"/>
</dbReference>
<evidence type="ECO:0000256" key="8">
    <source>
        <dbReference type="ARBA" id="ARBA00023139"/>
    </source>
</evidence>
<dbReference type="Proteomes" id="UP000182692">
    <property type="component" value="Unassembled WGS sequence"/>
</dbReference>
<dbReference type="OrthoDB" id="9807055at2"/>
<proteinExistence type="inferred from homology"/>
<evidence type="ECO:0000256" key="4">
    <source>
        <dbReference type="ARBA" id="ARBA00022729"/>
    </source>
</evidence>
<dbReference type="InterPro" id="IPR000064">
    <property type="entry name" value="NLP_P60_dom"/>
</dbReference>
<evidence type="ECO:0000259" key="11">
    <source>
        <dbReference type="PROSITE" id="PS51935"/>
    </source>
</evidence>
<dbReference type="SUPFAM" id="SSF54001">
    <property type="entry name" value="Cysteine proteinases"/>
    <property type="match status" value="1"/>
</dbReference>
<keyword evidence="5" id="KW-0378">Hydrolase</keyword>
<evidence type="ECO:0000256" key="10">
    <source>
        <dbReference type="SAM" id="SignalP"/>
    </source>
</evidence>
<dbReference type="GO" id="GO:0008234">
    <property type="term" value="F:cysteine-type peptidase activity"/>
    <property type="evidence" value="ECO:0007669"/>
    <property type="project" value="UniProtKB-KW"/>
</dbReference>
<keyword evidence="6" id="KW-0788">Thiol protease</keyword>
<dbReference type="Gene3D" id="3.90.1720.10">
    <property type="entry name" value="endopeptidase domain like (from Nostoc punctiforme)"/>
    <property type="match status" value="1"/>
</dbReference>
<organism evidence="12 13">
    <name type="scientific">Enterovibrio norvegicus DSM 15893</name>
    <dbReference type="NCBI Taxonomy" id="1121869"/>
    <lineage>
        <taxon>Bacteria</taxon>
        <taxon>Pseudomonadati</taxon>
        <taxon>Pseudomonadota</taxon>
        <taxon>Gammaproteobacteria</taxon>
        <taxon>Vibrionales</taxon>
        <taxon>Vibrionaceae</taxon>
        <taxon>Enterovibrio</taxon>
    </lineage>
</organism>
<name>A0A1I5JLZ6_9GAMM</name>
<dbReference type="Pfam" id="PF00877">
    <property type="entry name" value="NLPC_P60"/>
    <property type="match status" value="1"/>
</dbReference>
<evidence type="ECO:0000256" key="5">
    <source>
        <dbReference type="ARBA" id="ARBA00022801"/>
    </source>
</evidence>
<dbReference type="PANTHER" id="PTHR47360:SF3">
    <property type="entry name" value="MUREIN DD-ENDOPEPTIDASE MEPS_MUREIN LD-CARBOXYPEPTIDASE"/>
    <property type="match status" value="1"/>
</dbReference>
<evidence type="ECO:0000256" key="9">
    <source>
        <dbReference type="ARBA" id="ARBA00023288"/>
    </source>
</evidence>
<comment type="subcellular location">
    <subcellularLocation>
        <location evidence="1">Membrane</location>
        <topology evidence="1">Lipid-anchor</topology>
    </subcellularLocation>
</comment>
<dbReference type="PROSITE" id="PS51935">
    <property type="entry name" value="NLPC_P60"/>
    <property type="match status" value="1"/>
</dbReference>
<keyword evidence="9" id="KW-0449">Lipoprotein</keyword>
<dbReference type="GO" id="GO:0016020">
    <property type="term" value="C:membrane"/>
    <property type="evidence" value="ECO:0007669"/>
    <property type="project" value="UniProtKB-SubCell"/>
</dbReference>
<dbReference type="GO" id="GO:0006508">
    <property type="term" value="P:proteolysis"/>
    <property type="evidence" value="ECO:0007669"/>
    <property type="project" value="UniProtKB-KW"/>
</dbReference>
<accession>A0A1I5JLZ6</accession>
<keyword evidence="4 10" id="KW-0732">Signal</keyword>
<evidence type="ECO:0000256" key="3">
    <source>
        <dbReference type="ARBA" id="ARBA00022670"/>
    </source>
</evidence>
<gene>
    <name evidence="12" type="ORF">SAMN03084138_00267</name>
</gene>
<dbReference type="PROSITE" id="PS51257">
    <property type="entry name" value="PROKAR_LIPOPROTEIN"/>
    <property type="match status" value="1"/>
</dbReference>
<dbReference type="PANTHER" id="PTHR47360">
    <property type="entry name" value="MUREIN DD-ENDOPEPTIDASE MEPS/MUREIN LD-CARBOXYPEPTIDASE"/>
    <property type="match status" value="1"/>
</dbReference>
<comment type="similarity">
    <text evidence="2">Belongs to the peptidase C40 family.</text>
</comment>
<evidence type="ECO:0000313" key="13">
    <source>
        <dbReference type="Proteomes" id="UP000182692"/>
    </source>
</evidence>
<dbReference type="InterPro" id="IPR052062">
    <property type="entry name" value="Murein_DD/LD_carboxypeptidase"/>
</dbReference>
<evidence type="ECO:0000313" key="12">
    <source>
        <dbReference type="EMBL" id="SFO73401.1"/>
    </source>
</evidence>
<evidence type="ECO:0000256" key="2">
    <source>
        <dbReference type="ARBA" id="ARBA00007074"/>
    </source>
</evidence>